<gene>
    <name evidence="1" type="ORF">SAMN04515672_2197</name>
</gene>
<protein>
    <submittedName>
        <fullName evidence="1">Uncharacterized protein</fullName>
    </submittedName>
</protein>
<dbReference type="EMBL" id="FNFE01000002">
    <property type="protein sequence ID" value="SDK03150.1"/>
    <property type="molecule type" value="Genomic_DNA"/>
</dbReference>
<evidence type="ECO:0000313" key="1">
    <source>
        <dbReference type="EMBL" id="SDK03150.1"/>
    </source>
</evidence>
<dbReference type="Proteomes" id="UP000198882">
    <property type="component" value="Unassembled WGS sequence"/>
</dbReference>
<dbReference type="AlphaFoldDB" id="A0A1G8YM53"/>
<reference evidence="2" key="1">
    <citation type="submission" date="2016-10" db="EMBL/GenBank/DDBJ databases">
        <authorList>
            <person name="Varghese N."/>
            <person name="Submissions S."/>
        </authorList>
    </citation>
    <scope>NUCLEOTIDE SEQUENCE [LARGE SCALE GENOMIC DNA]</scope>
    <source>
        <strain evidence="2">B4,CECT 8067,JCM 17497</strain>
    </source>
</reference>
<proteinExistence type="predicted"/>
<accession>A0A1G8YM53</accession>
<keyword evidence="2" id="KW-1185">Reference proteome</keyword>
<dbReference type="RefSeq" id="WP_090305656.1">
    <property type="nucleotide sequence ID" value="NZ_FNFE01000002.1"/>
</dbReference>
<evidence type="ECO:0000313" key="2">
    <source>
        <dbReference type="Proteomes" id="UP000198882"/>
    </source>
</evidence>
<organism evidence="1 2">
    <name type="scientific">Natronorubrum texcoconense</name>
    <dbReference type="NCBI Taxonomy" id="1095776"/>
    <lineage>
        <taxon>Archaea</taxon>
        <taxon>Methanobacteriati</taxon>
        <taxon>Methanobacteriota</taxon>
        <taxon>Stenosarchaea group</taxon>
        <taxon>Halobacteria</taxon>
        <taxon>Halobacteriales</taxon>
        <taxon>Natrialbaceae</taxon>
        <taxon>Natronorubrum</taxon>
    </lineage>
</organism>
<name>A0A1G8YM53_9EURY</name>
<sequence>MSRNYVPCLVCDPEMRFDPELEFLHPAHHKATHDSSSPQDHESYLTWVTEEYEIDPEHPVFDPGGLTRPEDFERFEHLFE</sequence>